<evidence type="ECO:0000313" key="5">
    <source>
        <dbReference type="Proteomes" id="UP001183410"/>
    </source>
</evidence>
<organism evidence="4 5">
    <name type="scientific">Streptomyces chisholmiae</name>
    <dbReference type="NCBI Taxonomy" id="3075540"/>
    <lineage>
        <taxon>Bacteria</taxon>
        <taxon>Bacillati</taxon>
        <taxon>Actinomycetota</taxon>
        <taxon>Actinomycetes</taxon>
        <taxon>Kitasatosporales</taxon>
        <taxon>Streptomycetaceae</taxon>
        <taxon>Streptomyces</taxon>
    </lineage>
</organism>
<comment type="caution">
    <text evidence="4">The sequence shown here is derived from an EMBL/GenBank/DDBJ whole genome shotgun (WGS) entry which is preliminary data.</text>
</comment>
<reference evidence="5" key="1">
    <citation type="submission" date="2023-07" db="EMBL/GenBank/DDBJ databases">
        <title>30 novel species of actinomycetes from the DSMZ collection.</title>
        <authorList>
            <person name="Nouioui I."/>
        </authorList>
    </citation>
    <scope>NUCLEOTIDE SEQUENCE [LARGE SCALE GENOMIC DNA]</scope>
    <source>
        <strain evidence="5">DSM 44915</strain>
    </source>
</reference>
<keyword evidence="5" id="KW-1185">Reference proteome</keyword>
<gene>
    <name evidence="4" type="ORF">RM844_27945</name>
</gene>
<evidence type="ECO:0000313" key="4">
    <source>
        <dbReference type="EMBL" id="MDT0270112.1"/>
    </source>
</evidence>
<keyword evidence="1 4" id="KW-0378">Hydrolase</keyword>
<dbReference type="InterPro" id="IPR050300">
    <property type="entry name" value="GDXG_lipolytic_enzyme"/>
</dbReference>
<feature type="compositionally biased region" description="Pro residues" evidence="2">
    <location>
        <begin position="189"/>
        <end position="205"/>
    </location>
</feature>
<dbReference type="PANTHER" id="PTHR48081">
    <property type="entry name" value="AB HYDROLASE SUPERFAMILY PROTEIN C4A8.06C"/>
    <property type="match status" value="1"/>
</dbReference>
<evidence type="ECO:0000259" key="3">
    <source>
        <dbReference type="Pfam" id="PF12697"/>
    </source>
</evidence>
<name>A0ABU2JZ43_9ACTN</name>
<evidence type="ECO:0000256" key="2">
    <source>
        <dbReference type="SAM" id="MobiDB-lite"/>
    </source>
</evidence>
<dbReference type="GO" id="GO:0016787">
    <property type="term" value="F:hydrolase activity"/>
    <property type="evidence" value="ECO:0007669"/>
    <property type="project" value="UniProtKB-KW"/>
</dbReference>
<dbReference type="InterPro" id="IPR029058">
    <property type="entry name" value="AB_hydrolase_fold"/>
</dbReference>
<dbReference type="Pfam" id="PF12697">
    <property type="entry name" value="Abhydrolase_6"/>
    <property type="match status" value="1"/>
</dbReference>
<feature type="region of interest" description="Disordered" evidence="2">
    <location>
        <begin position="179"/>
        <end position="205"/>
    </location>
</feature>
<feature type="domain" description="AB hydrolase-1" evidence="3">
    <location>
        <begin position="61"/>
        <end position="246"/>
    </location>
</feature>
<dbReference type="EMBL" id="JAVREO010000023">
    <property type="protein sequence ID" value="MDT0270112.1"/>
    <property type="molecule type" value="Genomic_DNA"/>
</dbReference>
<proteinExistence type="predicted"/>
<dbReference type="InterPro" id="IPR000073">
    <property type="entry name" value="AB_hydrolase_1"/>
</dbReference>
<evidence type="ECO:0000256" key="1">
    <source>
        <dbReference type="ARBA" id="ARBA00022801"/>
    </source>
</evidence>
<dbReference type="Proteomes" id="UP001183410">
    <property type="component" value="Unassembled WGS sequence"/>
</dbReference>
<sequence>MTAGAPERGQDAVELAALLALTADRAGAGGTDGAGGPVRTVRYGARPDQLVELHGPGDPAVVLLHGGFWRAAVDRSYLAPLARALAARGVPVAVPEYRRVGAGGGWPATYHDIAAGLAALPGDRPVLLVGHSAGGQLALCAADQPRVGAVLGVAAVSDLALAGELDLGRGAVPAFLDADADADADGPAGPVPEPDPALRPRPPVPVTLLHGTADGQVPAELSRRYAERHGAALELLPGVGHYAPFVPATAAGARLLSRLAGHPR</sequence>
<dbReference type="RefSeq" id="WP_311670188.1">
    <property type="nucleotide sequence ID" value="NZ_JAVREO010000023.1"/>
</dbReference>
<accession>A0ABU2JZ43</accession>
<protein>
    <submittedName>
        <fullName evidence="4">Alpha/beta fold hydrolase</fullName>
    </submittedName>
</protein>
<dbReference type="Gene3D" id="3.40.50.1820">
    <property type="entry name" value="alpha/beta hydrolase"/>
    <property type="match status" value="1"/>
</dbReference>
<dbReference type="SUPFAM" id="SSF53474">
    <property type="entry name" value="alpha/beta-Hydrolases"/>
    <property type="match status" value="1"/>
</dbReference>